<comment type="caution">
    <text evidence="1">The sequence shown here is derived from an EMBL/GenBank/DDBJ whole genome shotgun (WGS) entry which is preliminary data.</text>
</comment>
<dbReference type="RefSeq" id="WP_148299941.1">
    <property type="nucleotide sequence ID" value="NZ_JABWRS010000011.1"/>
</dbReference>
<dbReference type="EMBL" id="JABWRS010000011">
    <property type="protein sequence ID" value="MBC3477051.1"/>
    <property type="molecule type" value="Genomic_DNA"/>
</dbReference>
<protein>
    <submittedName>
        <fullName evidence="1">Uncharacterized protein</fullName>
    </submittedName>
</protein>
<organism evidence="1 2">
    <name type="scientific">Pseudomonas taiwanensis</name>
    <dbReference type="NCBI Taxonomy" id="470150"/>
    <lineage>
        <taxon>Bacteria</taxon>
        <taxon>Pseudomonadati</taxon>
        <taxon>Pseudomonadota</taxon>
        <taxon>Gammaproteobacteria</taxon>
        <taxon>Pseudomonadales</taxon>
        <taxon>Pseudomonadaceae</taxon>
        <taxon>Pseudomonas</taxon>
    </lineage>
</organism>
<reference evidence="1 2" key="1">
    <citation type="journal article" date="2020" name="Microorganisms">
        <title>Reliable Identification of Environmental Pseudomonas Isolates Using the rpoD Gene.</title>
        <authorList>
            <consortium name="The Broad Institute Genome Sequencing Platform"/>
            <person name="Girard L."/>
            <person name="Lood C."/>
            <person name="Rokni-Zadeh H."/>
            <person name="van Noort V."/>
            <person name="Lavigne R."/>
            <person name="De Mot R."/>
        </authorList>
    </citation>
    <scope>NUCLEOTIDE SEQUENCE [LARGE SCALE GENOMIC DNA]</scope>
    <source>
        <strain evidence="1 2">RW7P2</strain>
    </source>
</reference>
<name>A0ABR6V9A3_9PSED</name>
<sequence length="60" mass="6920">MNAPFIWQMNNLRRDFLPRHGRAQPMTLKPWRGLTLTEKILFVGYGELPPPFVLLGAANK</sequence>
<accession>A0ABR6V9A3</accession>
<gene>
    <name evidence="1" type="ORF">HU747_15790</name>
</gene>
<evidence type="ECO:0000313" key="2">
    <source>
        <dbReference type="Proteomes" id="UP000628086"/>
    </source>
</evidence>
<dbReference type="Proteomes" id="UP000628086">
    <property type="component" value="Unassembled WGS sequence"/>
</dbReference>
<evidence type="ECO:0000313" key="1">
    <source>
        <dbReference type="EMBL" id="MBC3477051.1"/>
    </source>
</evidence>
<proteinExistence type="predicted"/>
<keyword evidence="2" id="KW-1185">Reference proteome</keyword>